<evidence type="ECO:0000313" key="16">
    <source>
        <dbReference type="WBParaSite" id="ASIM_0001224001-mRNA-1"/>
    </source>
</evidence>
<evidence type="ECO:0000259" key="13">
    <source>
        <dbReference type="PROSITE" id="PS50173"/>
    </source>
</evidence>
<dbReference type="SUPFAM" id="SSF100879">
    <property type="entry name" value="Lesion bypass DNA polymerase (Y-family), little finger domain"/>
    <property type="match status" value="1"/>
</dbReference>
<dbReference type="Pfam" id="PF11798">
    <property type="entry name" value="IMS_HHH"/>
    <property type="match status" value="1"/>
</dbReference>
<dbReference type="Gene3D" id="3.30.1490.100">
    <property type="entry name" value="DNA polymerase, Y-family, little finger domain"/>
    <property type="match status" value="1"/>
</dbReference>
<feature type="compositionally biased region" description="Polar residues" evidence="12">
    <location>
        <begin position="325"/>
        <end position="338"/>
    </location>
</feature>
<feature type="region of interest" description="Disordered" evidence="12">
    <location>
        <begin position="325"/>
        <end position="373"/>
    </location>
</feature>
<feature type="domain" description="UmuC" evidence="13">
    <location>
        <begin position="1"/>
        <end position="146"/>
    </location>
</feature>
<dbReference type="SUPFAM" id="SSF56672">
    <property type="entry name" value="DNA/RNA polymerases"/>
    <property type="match status" value="1"/>
</dbReference>
<keyword evidence="8" id="KW-0460">Magnesium</keyword>
<keyword evidence="6" id="KW-0479">Metal-binding</keyword>
<feature type="compositionally biased region" description="Basic and acidic residues" evidence="12">
    <location>
        <begin position="355"/>
        <end position="372"/>
    </location>
</feature>
<dbReference type="Gene3D" id="3.30.160.60">
    <property type="entry name" value="Classic Zinc Finger"/>
    <property type="match status" value="1"/>
</dbReference>
<evidence type="ECO:0000256" key="11">
    <source>
        <dbReference type="ARBA" id="ARBA00049244"/>
    </source>
</evidence>
<dbReference type="OrthoDB" id="1747274at2759"/>
<evidence type="ECO:0000256" key="7">
    <source>
        <dbReference type="ARBA" id="ARBA00022763"/>
    </source>
</evidence>
<reference evidence="14 15" key="2">
    <citation type="submission" date="2018-11" db="EMBL/GenBank/DDBJ databases">
        <authorList>
            <consortium name="Pathogen Informatics"/>
        </authorList>
    </citation>
    <scope>NUCLEOTIDE SEQUENCE [LARGE SCALE GENOMIC DNA]</scope>
</reference>
<evidence type="ECO:0000256" key="4">
    <source>
        <dbReference type="ARBA" id="ARBA00022695"/>
    </source>
</evidence>
<dbReference type="GO" id="GO:0003684">
    <property type="term" value="F:damaged DNA binding"/>
    <property type="evidence" value="ECO:0007669"/>
    <property type="project" value="InterPro"/>
</dbReference>
<evidence type="ECO:0000256" key="1">
    <source>
        <dbReference type="ARBA" id="ARBA00010945"/>
    </source>
</evidence>
<dbReference type="EC" id="2.7.7.7" evidence="2"/>
<dbReference type="InterPro" id="IPR024728">
    <property type="entry name" value="PolY_HhH_motif"/>
</dbReference>
<evidence type="ECO:0000313" key="14">
    <source>
        <dbReference type="EMBL" id="VDK45627.1"/>
    </source>
</evidence>
<comment type="catalytic activity">
    <reaction evidence="11">
        <text>DNA(n) + a 2'-deoxyribonucleoside 5'-triphosphate = DNA(n+1) + diphosphate</text>
        <dbReference type="Rhea" id="RHEA:22508"/>
        <dbReference type="Rhea" id="RHEA-COMP:17339"/>
        <dbReference type="Rhea" id="RHEA-COMP:17340"/>
        <dbReference type="ChEBI" id="CHEBI:33019"/>
        <dbReference type="ChEBI" id="CHEBI:61560"/>
        <dbReference type="ChEBI" id="CHEBI:173112"/>
        <dbReference type="EC" id="2.7.7.7"/>
    </reaction>
</comment>
<dbReference type="InterPro" id="IPR036775">
    <property type="entry name" value="DNA_pol_Y-fam_lit_finger_sf"/>
</dbReference>
<dbReference type="GO" id="GO:0006260">
    <property type="term" value="P:DNA replication"/>
    <property type="evidence" value="ECO:0007669"/>
    <property type="project" value="UniProtKB-KW"/>
</dbReference>
<comment type="similarity">
    <text evidence="1">Belongs to the DNA polymerase type-Y family.</text>
</comment>
<evidence type="ECO:0000256" key="12">
    <source>
        <dbReference type="SAM" id="MobiDB-lite"/>
    </source>
</evidence>
<keyword evidence="15" id="KW-1185">Reference proteome</keyword>
<keyword evidence="7" id="KW-0227">DNA damage</keyword>
<dbReference type="InterPro" id="IPR043128">
    <property type="entry name" value="Rev_trsase/Diguanyl_cyclase"/>
</dbReference>
<dbReference type="PANTHER" id="PTHR11076:SF33">
    <property type="entry name" value="DNA POLYMERASE KAPPA"/>
    <property type="match status" value="1"/>
</dbReference>
<name>A0A0M3JVI5_ANISI</name>
<dbReference type="AlphaFoldDB" id="A0A0M3JVI5"/>
<dbReference type="Proteomes" id="UP000267096">
    <property type="component" value="Unassembled WGS sequence"/>
</dbReference>
<evidence type="ECO:0000256" key="8">
    <source>
        <dbReference type="ARBA" id="ARBA00022842"/>
    </source>
</evidence>
<dbReference type="PROSITE" id="PS50173">
    <property type="entry name" value="UMUC"/>
    <property type="match status" value="1"/>
</dbReference>
<dbReference type="Pfam" id="PF00817">
    <property type="entry name" value="IMS"/>
    <property type="match status" value="1"/>
</dbReference>
<keyword evidence="3" id="KW-0808">Transferase</keyword>
<dbReference type="GO" id="GO:0006281">
    <property type="term" value="P:DNA repair"/>
    <property type="evidence" value="ECO:0007669"/>
    <property type="project" value="UniProtKB-KW"/>
</dbReference>
<evidence type="ECO:0000256" key="2">
    <source>
        <dbReference type="ARBA" id="ARBA00012417"/>
    </source>
</evidence>
<reference evidence="16" key="1">
    <citation type="submission" date="2017-02" db="UniProtKB">
        <authorList>
            <consortium name="WormBaseParasite"/>
        </authorList>
    </citation>
    <scope>IDENTIFICATION</scope>
</reference>
<dbReference type="EMBL" id="UYRR01031094">
    <property type="protein sequence ID" value="VDK45627.1"/>
    <property type="molecule type" value="Genomic_DNA"/>
</dbReference>
<evidence type="ECO:0000256" key="3">
    <source>
        <dbReference type="ARBA" id="ARBA00022679"/>
    </source>
</evidence>
<dbReference type="Gene3D" id="3.30.70.270">
    <property type="match status" value="1"/>
</dbReference>
<organism evidence="16">
    <name type="scientific">Anisakis simplex</name>
    <name type="common">Herring worm</name>
    <dbReference type="NCBI Taxonomy" id="6269"/>
    <lineage>
        <taxon>Eukaryota</taxon>
        <taxon>Metazoa</taxon>
        <taxon>Ecdysozoa</taxon>
        <taxon>Nematoda</taxon>
        <taxon>Chromadorea</taxon>
        <taxon>Rhabditida</taxon>
        <taxon>Spirurina</taxon>
        <taxon>Ascaridomorpha</taxon>
        <taxon>Ascaridoidea</taxon>
        <taxon>Anisakidae</taxon>
        <taxon>Anisakis</taxon>
        <taxon>Anisakis simplex complex</taxon>
    </lineage>
</organism>
<sequence>MGSLDEAYLDITEYVSKRSQRVRLPRVRYSGDCLCRLPRVLDSDKDQLDSATTSEAFCEKCGRKRIRVDDFVCFGTEVDQIVSEMRFRVEQLTGLTCSAGIAPNSMIAKVCSDFNKPNGQFRIENDRQSVMEFMQELPLRKVSGIGAVTEAILKGIGIEKCGELYEKRAVLSLLFTRCSLEHFLRIALGISVSYTAQNTSSKRKSISVERTFHPTADLHLLIKILEDLCNDLIDSLLEHHIRGGYSATVKCKFSTFDVITRCVSVDYLLNEKNALFKICEKIVRNEIKQHNHLHIRLLGVRLSRLIFVDDKVDKVKSLTSFWSTSDTNEQSTMNNANGGVTLDKQKPLNDGMETNQEKIHESDERHSNDAKTDASVSISKAALSTQPCPVCGDQLPDQLAMVNRHLDECLNRYFSLQSFHQILIRSLFHEII</sequence>
<evidence type="ECO:0000256" key="10">
    <source>
        <dbReference type="ARBA" id="ARBA00023204"/>
    </source>
</evidence>
<dbReference type="GO" id="GO:0005634">
    <property type="term" value="C:nucleus"/>
    <property type="evidence" value="ECO:0007669"/>
    <property type="project" value="TreeGrafter"/>
</dbReference>
<dbReference type="InterPro" id="IPR017961">
    <property type="entry name" value="DNA_pol_Y-fam_little_finger"/>
</dbReference>
<dbReference type="GO" id="GO:0046872">
    <property type="term" value="F:metal ion binding"/>
    <property type="evidence" value="ECO:0007669"/>
    <property type="project" value="UniProtKB-KW"/>
</dbReference>
<dbReference type="GO" id="GO:0003887">
    <property type="term" value="F:DNA-directed DNA polymerase activity"/>
    <property type="evidence" value="ECO:0007669"/>
    <property type="project" value="UniProtKB-KW"/>
</dbReference>
<dbReference type="GO" id="GO:0042276">
    <property type="term" value="P:error-prone translesion synthesis"/>
    <property type="evidence" value="ECO:0007669"/>
    <property type="project" value="TreeGrafter"/>
</dbReference>
<evidence type="ECO:0000256" key="5">
    <source>
        <dbReference type="ARBA" id="ARBA00022705"/>
    </source>
</evidence>
<dbReference type="InterPro" id="IPR043502">
    <property type="entry name" value="DNA/RNA_pol_sf"/>
</dbReference>
<dbReference type="WBParaSite" id="ASIM_0001224001-mRNA-1">
    <property type="protein sequence ID" value="ASIM_0001224001-mRNA-1"/>
    <property type="gene ID" value="ASIM_0001224001"/>
</dbReference>
<evidence type="ECO:0000256" key="6">
    <source>
        <dbReference type="ARBA" id="ARBA00022723"/>
    </source>
</evidence>
<gene>
    <name evidence="14" type="ORF">ASIM_LOCUS11706</name>
</gene>
<accession>A0A0M3JVI5</accession>
<keyword evidence="5" id="KW-0235">DNA replication</keyword>
<dbReference type="PANTHER" id="PTHR11076">
    <property type="entry name" value="DNA REPAIR POLYMERASE UMUC / TRANSFERASE FAMILY MEMBER"/>
    <property type="match status" value="1"/>
</dbReference>
<evidence type="ECO:0000313" key="15">
    <source>
        <dbReference type="Proteomes" id="UP000267096"/>
    </source>
</evidence>
<protein>
    <recommendedName>
        <fullName evidence="2">DNA-directed DNA polymerase</fullName>
        <ecNumber evidence="2">2.7.7.7</ecNumber>
    </recommendedName>
</protein>
<keyword evidence="10" id="KW-0234">DNA repair</keyword>
<keyword evidence="4" id="KW-0548">Nucleotidyltransferase</keyword>
<keyword evidence="9" id="KW-0239">DNA-directed DNA polymerase</keyword>
<proteinExistence type="inferred from homology"/>
<dbReference type="InterPro" id="IPR050116">
    <property type="entry name" value="DNA_polymerase-Y"/>
</dbReference>
<evidence type="ECO:0000256" key="9">
    <source>
        <dbReference type="ARBA" id="ARBA00022932"/>
    </source>
</evidence>
<dbReference type="FunFam" id="3.30.1490.100:FF:000004">
    <property type="entry name" value="DNA polymerase IV"/>
    <property type="match status" value="1"/>
</dbReference>
<dbReference type="Gene3D" id="1.10.150.20">
    <property type="entry name" value="5' to 3' exonuclease, C-terminal subdomain"/>
    <property type="match status" value="1"/>
</dbReference>
<dbReference type="InterPro" id="IPR001126">
    <property type="entry name" value="UmuC"/>
</dbReference>
<dbReference type="Pfam" id="PF11799">
    <property type="entry name" value="IMS_C"/>
    <property type="match status" value="1"/>
</dbReference>